<accession>A0A165Q3Z2</accession>
<organism evidence="1 2">
    <name type="scientific">Exidia glandulosa HHB12029</name>
    <dbReference type="NCBI Taxonomy" id="1314781"/>
    <lineage>
        <taxon>Eukaryota</taxon>
        <taxon>Fungi</taxon>
        <taxon>Dikarya</taxon>
        <taxon>Basidiomycota</taxon>
        <taxon>Agaricomycotina</taxon>
        <taxon>Agaricomycetes</taxon>
        <taxon>Auriculariales</taxon>
        <taxon>Exidiaceae</taxon>
        <taxon>Exidia</taxon>
    </lineage>
</organism>
<dbReference type="Proteomes" id="UP000077266">
    <property type="component" value="Unassembled WGS sequence"/>
</dbReference>
<reference evidence="1 2" key="1">
    <citation type="journal article" date="2016" name="Mol. Biol. Evol.">
        <title>Comparative Genomics of Early-Diverging Mushroom-Forming Fungi Provides Insights into the Origins of Lignocellulose Decay Capabilities.</title>
        <authorList>
            <person name="Nagy L.G."/>
            <person name="Riley R."/>
            <person name="Tritt A."/>
            <person name="Adam C."/>
            <person name="Daum C."/>
            <person name="Floudas D."/>
            <person name="Sun H."/>
            <person name="Yadav J.S."/>
            <person name="Pangilinan J."/>
            <person name="Larsson K.H."/>
            <person name="Matsuura K."/>
            <person name="Barry K."/>
            <person name="Labutti K."/>
            <person name="Kuo R."/>
            <person name="Ohm R.A."/>
            <person name="Bhattacharya S.S."/>
            <person name="Shirouzu T."/>
            <person name="Yoshinaga Y."/>
            <person name="Martin F.M."/>
            <person name="Grigoriev I.V."/>
            <person name="Hibbett D.S."/>
        </authorList>
    </citation>
    <scope>NUCLEOTIDE SEQUENCE [LARGE SCALE GENOMIC DNA]</scope>
    <source>
        <strain evidence="1 2">HHB12029</strain>
    </source>
</reference>
<evidence type="ECO:0008006" key="3">
    <source>
        <dbReference type="Google" id="ProtNLM"/>
    </source>
</evidence>
<protein>
    <recommendedName>
        <fullName evidence="3">F-box domain-containing protein</fullName>
    </recommendedName>
</protein>
<sequence>MEHLFRNFSFVYNARSIAEEQPNDLYFFAAARGIVALATWGDFDLVSYPLLSKITYSECRNINPEWIWDPTLRTVAERIQPTHFWHRGVLFVLDSGLEDDNQLRGAIGRTVHLWRECADTHKRTVAFVITLRELVQVDLSNDEHVTHTTPVPLVSRNLLPQYDDDDFSSECTGFPVEMKFTPTSPGFAMLKATLTPKLPASELSSIGPFPVDVLERLLDWCEADTLAALGETCKSIRTLWLNRPRFDVGPYRLLHSVGDGVFTALDACGDTASVLVGGLRFSDYNKEGGCGHNLRLFIGGRQERVGTDAELIGLSVRPAEKEVLDPGS</sequence>
<gene>
    <name evidence="1" type="ORF">EXIGLDRAFT_759356</name>
</gene>
<dbReference type="InParanoid" id="A0A165Q3Z2"/>
<keyword evidence="2" id="KW-1185">Reference proteome</keyword>
<proteinExistence type="predicted"/>
<evidence type="ECO:0000313" key="1">
    <source>
        <dbReference type="EMBL" id="KZW03043.1"/>
    </source>
</evidence>
<name>A0A165Q3Z2_EXIGL</name>
<dbReference type="EMBL" id="KV425885">
    <property type="protein sequence ID" value="KZW03043.1"/>
    <property type="molecule type" value="Genomic_DNA"/>
</dbReference>
<evidence type="ECO:0000313" key="2">
    <source>
        <dbReference type="Proteomes" id="UP000077266"/>
    </source>
</evidence>
<dbReference type="AlphaFoldDB" id="A0A165Q3Z2"/>